<name>A0A8X6GSK7_TRICU</name>
<feature type="compositionally biased region" description="Polar residues" evidence="1">
    <location>
        <begin position="959"/>
        <end position="972"/>
    </location>
</feature>
<organism evidence="3 4">
    <name type="scientific">Trichonephila clavata</name>
    <name type="common">Joro spider</name>
    <name type="synonym">Nephila clavata</name>
    <dbReference type="NCBI Taxonomy" id="2740835"/>
    <lineage>
        <taxon>Eukaryota</taxon>
        <taxon>Metazoa</taxon>
        <taxon>Ecdysozoa</taxon>
        <taxon>Arthropoda</taxon>
        <taxon>Chelicerata</taxon>
        <taxon>Arachnida</taxon>
        <taxon>Araneae</taxon>
        <taxon>Araneomorphae</taxon>
        <taxon>Entelegynae</taxon>
        <taxon>Araneoidea</taxon>
        <taxon>Nephilidae</taxon>
        <taxon>Trichonephila</taxon>
    </lineage>
</organism>
<evidence type="ECO:0000313" key="4">
    <source>
        <dbReference type="Proteomes" id="UP000887116"/>
    </source>
</evidence>
<evidence type="ECO:0000256" key="1">
    <source>
        <dbReference type="SAM" id="MobiDB-lite"/>
    </source>
</evidence>
<feature type="region of interest" description="Disordered" evidence="1">
    <location>
        <begin position="306"/>
        <end position="341"/>
    </location>
</feature>
<keyword evidence="2" id="KW-0812">Transmembrane</keyword>
<protein>
    <submittedName>
        <fullName evidence="3">Uncharacterized protein</fullName>
    </submittedName>
</protein>
<feature type="region of interest" description="Disordered" evidence="1">
    <location>
        <begin position="953"/>
        <end position="992"/>
    </location>
</feature>
<dbReference type="AlphaFoldDB" id="A0A8X6GSK7"/>
<feature type="transmembrane region" description="Helical" evidence="2">
    <location>
        <begin position="823"/>
        <end position="846"/>
    </location>
</feature>
<dbReference type="Proteomes" id="UP000887116">
    <property type="component" value="Unassembled WGS sequence"/>
</dbReference>
<dbReference type="EMBL" id="BMAO01026432">
    <property type="protein sequence ID" value="GFR09678.1"/>
    <property type="molecule type" value="Genomic_DNA"/>
</dbReference>
<sequence>MVVHKCCRLLMEMVSPPVVGLILICLIGGLSEALPTHESHPIHSRLSRSSPPSPHPCTASWFICNKAKLFIPRRKDSYNTSLSTPEIKKGLTVSNRTGIKVIRKGLAHVLDRTKSAKHFGKIAKKGMKEESKATLDKPQLDIVRNPKEKQKSSTLTNGGFDPQTVSSLEQLLNSLLRNRNYYITLSVDEAKRDNYFVKLFENLPNVRSSNKKRSPVSTTEIPLKSSIESVSHLQKPSTALSDKSLMNSIRVGDLTRRPKIKPTHPTRTSTQTVKETIRTRNPKTGKNSFVTEIPLTDISNDIISPTTPFTVENQTHKPRRSGRKLILLEDSKQEKKEERSHSGVIGSLFSNKTILSRLTDKAKTFNDLFNYTYQISAMERGSLFPHDPFPDTDKEFGKRSSFISPFDIQDHEIPVDSASTANNTSVYNSLRPRLRTTKSSHAKITFGQRPVSVPSSTSPIRKNVTTPRTKFKIKMLLSENQDINTSLPISDINSTVTSDSNETRNDLLKLDSLVLFPKRIDSNYARSFDRESRNNNVKIPKLPSNQKDSISTNFSTSIPRRKAIRERNGTERYRYSIGRSRQLNSNRSNPMLPRLNKTMARNVDIRESTLPDFFEVTTMPNIISETLLRRISENLKRRNSSVGTGRPSSNETEMTTETIETDVVRKPKMTDSDNSENIAIKKPKLDPKTFYDYLMKASMGDAAYNFTIPEFRPGNFFRYDGIYPRKPVMDMAYSRPPPFFKVRLSTTEPTTEVPETPTTFESMRTSIRVSSTFYPNRMQDITMRFGNVPESPTTLPSPVLKEGEADESEFRDTAQPGFTMEKLAYLLIGTCCGLSILCLCVVVIAIKCRRALVEKRIKAQFQRRLYQHERMKDSPWQHQMFDHFVYLHGQPDNSSRSSANSCSCRCVTWSLGARNLEASRPLCPSNSRNSLYLCGQKKLPFGAASTLRYESMLGHKSPTPGQNVRNESQNSDSSHENDSLEQNSDSRDSTTSRHCTCINYTMWPMPGDVRRGMYGLCPTAGHYVAGDCSHHSPEDIGAMPRNCPPPVTGSNYLDRSEGVVYWSSNDERLI</sequence>
<keyword evidence="2" id="KW-1133">Transmembrane helix</keyword>
<feature type="region of interest" description="Disordered" evidence="1">
    <location>
        <begin position="792"/>
        <end position="811"/>
    </location>
</feature>
<accession>A0A8X6GSK7</accession>
<evidence type="ECO:0000313" key="3">
    <source>
        <dbReference type="EMBL" id="GFR09678.1"/>
    </source>
</evidence>
<dbReference type="OrthoDB" id="6427424at2759"/>
<evidence type="ECO:0000256" key="2">
    <source>
        <dbReference type="SAM" id="Phobius"/>
    </source>
</evidence>
<comment type="caution">
    <text evidence="3">The sequence shown here is derived from an EMBL/GenBank/DDBJ whole genome shotgun (WGS) entry which is preliminary data.</text>
</comment>
<feature type="compositionally biased region" description="Basic and acidic residues" evidence="1">
    <location>
        <begin position="973"/>
        <end position="991"/>
    </location>
</feature>
<proteinExistence type="predicted"/>
<gene>
    <name evidence="3" type="primary">NCL1_40776</name>
    <name evidence="3" type="ORF">TNCT_83451</name>
</gene>
<keyword evidence="4" id="KW-1185">Reference proteome</keyword>
<feature type="compositionally biased region" description="Basic and acidic residues" evidence="1">
    <location>
        <begin position="326"/>
        <end position="341"/>
    </location>
</feature>
<keyword evidence="2" id="KW-0472">Membrane</keyword>
<reference evidence="3" key="1">
    <citation type="submission" date="2020-07" db="EMBL/GenBank/DDBJ databases">
        <title>Multicomponent nature underlies the extraordinary mechanical properties of spider dragline silk.</title>
        <authorList>
            <person name="Kono N."/>
            <person name="Nakamura H."/>
            <person name="Mori M."/>
            <person name="Yoshida Y."/>
            <person name="Ohtoshi R."/>
            <person name="Malay A.D."/>
            <person name="Moran D.A.P."/>
            <person name="Tomita M."/>
            <person name="Numata K."/>
            <person name="Arakawa K."/>
        </authorList>
    </citation>
    <scope>NUCLEOTIDE SEQUENCE</scope>
</reference>